<dbReference type="InterPro" id="IPR014419">
    <property type="entry name" value="HutZ"/>
</dbReference>
<reference evidence="2 3" key="1">
    <citation type="submission" date="2024-04" db="EMBL/GenBank/DDBJ databases">
        <title>Novel species of the genus Ideonella isolated from streams.</title>
        <authorList>
            <person name="Lu H."/>
        </authorList>
    </citation>
    <scope>NUCLEOTIDE SEQUENCE [LARGE SCALE GENOMIC DNA]</scope>
    <source>
        <strain evidence="2 3">BYS139W</strain>
    </source>
</reference>
<dbReference type="PANTHER" id="PTHR13343">
    <property type="entry name" value="CREG1 PROTEIN"/>
    <property type="match status" value="1"/>
</dbReference>
<feature type="domain" description="CREG-like beta-barrel" evidence="1">
    <location>
        <begin position="7"/>
        <end position="151"/>
    </location>
</feature>
<comment type="caution">
    <text evidence="2">The sequence shown here is derived from an EMBL/GenBank/DDBJ whole genome shotgun (WGS) entry which is preliminary data.</text>
</comment>
<dbReference type="EMBL" id="JBBUTF010000020">
    <property type="protein sequence ID" value="MEK8028162.1"/>
    <property type="molecule type" value="Genomic_DNA"/>
</dbReference>
<name>A0ABU9BE17_9BURK</name>
<dbReference type="PIRSF" id="PIRSF004633">
    <property type="entry name" value="UCP_PLP_oxd"/>
    <property type="match status" value="1"/>
</dbReference>
<proteinExistence type="predicted"/>
<evidence type="ECO:0000313" key="3">
    <source>
        <dbReference type="Proteomes" id="UP001368500"/>
    </source>
</evidence>
<sequence>MLEAAEALLLRRLLTDQELASLATLHRGEPAVSMVPYALLDGRHDADGTPALLLHVSRLAPHTADLLATPTVGLLVMAPRTPQDNPLALPRLSLQGRALPCRPEDPAYPAARAAYLARLPEAEPMFGFGDFTLVRVVPTSARFVAGFGRAMALGPAQLAQVLAA</sequence>
<dbReference type="InterPro" id="IPR012349">
    <property type="entry name" value="Split_barrel_FMN-bd"/>
</dbReference>
<dbReference type="PANTHER" id="PTHR13343:SF17">
    <property type="entry name" value="CELLULAR REPRESSOR OF E1A-STIMULATED GENES, ISOFORM A"/>
    <property type="match status" value="1"/>
</dbReference>
<keyword evidence="3" id="KW-1185">Reference proteome</keyword>
<accession>A0ABU9BE17</accession>
<dbReference type="InterPro" id="IPR055343">
    <property type="entry name" value="CREG_beta-barrel"/>
</dbReference>
<dbReference type="Proteomes" id="UP001368500">
    <property type="component" value="Unassembled WGS sequence"/>
</dbReference>
<dbReference type="SUPFAM" id="SSF50475">
    <property type="entry name" value="FMN-binding split barrel"/>
    <property type="match status" value="1"/>
</dbReference>
<protein>
    <submittedName>
        <fullName evidence="2">Pyridoxamine 5'-phosphate oxidase family protein</fullName>
    </submittedName>
</protein>
<dbReference type="Gene3D" id="2.30.110.10">
    <property type="entry name" value="Electron Transport, Fmn-binding Protein, Chain A"/>
    <property type="match status" value="1"/>
</dbReference>
<dbReference type="Pfam" id="PF13883">
    <property type="entry name" value="CREG_beta-barrel"/>
    <property type="match status" value="1"/>
</dbReference>
<evidence type="ECO:0000313" key="2">
    <source>
        <dbReference type="EMBL" id="MEK8028162.1"/>
    </source>
</evidence>
<evidence type="ECO:0000259" key="1">
    <source>
        <dbReference type="Pfam" id="PF13883"/>
    </source>
</evidence>
<gene>
    <name evidence="2" type="ORF">AACH11_19545</name>
</gene>
<organism evidence="2 3">
    <name type="scientific">Pseudaquabacterium rugosum</name>
    <dbReference type="NCBI Taxonomy" id="2984194"/>
    <lineage>
        <taxon>Bacteria</taxon>
        <taxon>Pseudomonadati</taxon>
        <taxon>Pseudomonadota</taxon>
        <taxon>Betaproteobacteria</taxon>
        <taxon>Burkholderiales</taxon>
        <taxon>Sphaerotilaceae</taxon>
        <taxon>Pseudaquabacterium</taxon>
    </lineage>
</organism>
<dbReference type="RefSeq" id="WP_341375947.1">
    <property type="nucleotide sequence ID" value="NZ_JBBUTF010000020.1"/>
</dbReference>